<evidence type="ECO:0000259" key="17">
    <source>
        <dbReference type="PROSITE" id="PS50893"/>
    </source>
</evidence>
<evidence type="ECO:0000256" key="10">
    <source>
        <dbReference type="ARBA" id="ARBA00022967"/>
    </source>
</evidence>
<evidence type="ECO:0000256" key="4">
    <source>
        <dbReference type="ARBA" id="ARBA00022475"/>
    </source>
</evidence>
<evidence type="ECO:0000256" key="5">
    <source>
        <dbReference type="ARBA" id="ARBA00022519"/>
    </source>
</evidence>
<dbReference type="Pfam" id="PF08352">
    <property type="entry name" value="oligo_HPY"/>
    <property type="match status" value="2"/>
</dbReference>
<sequence length="648" mass="71761">MTTSYQSVTSKSDKSHSLIQPVLSVSDLSVSFGQNTVVDGLSFVVNSGKTTAIVGESGSGKSMTSLSIMRLIGHLHGKITQGKMIYHSAQGEIDLIQATESQMRKIRGKEISMIFQEPMTSLNPVFTIGDQLAETLILHENMTYSQAFKRAIELLTLVRLPDVAQLIKRYPHQLSGGMRQRVMIAMSLACSPKLMIADEPTTALDVTIQAQILSIMKNLQNELGMGMIFITHDMGVVAEIADDVVVMRQGKHIETADVATLFDAPKAEYTQHLLSAVPKLGNMTGIELPQKVIQQVFYDEMQLSQRLSKAQDDYSIAKVDTVVSGLSSSSPASLLICPAVDYTQQPLISVKNLVSHFDVKHNWYGKTTHRVHAVENVSFDIYPGETLSLVGESGSGKTCIGRTIQQLLMPTKGDIFYEGQPISGMTPAQKHQLRQRVQYIFQDPFSSLDPRKTIGFSIAEPIITHKLLTNKKAIDDKVATLLEKVGLSPDTAKRYPHQFSGGQRQRICIARALASEPKVIIADEALSALDVSIQAQIIELFMKLQIEEGISYLFISHDMAVVEQISHRVAVLYLGQIVELGTRQAIFENPVHPYTKKLLSAVPVADPRKRIERNLSTEDIPSRLYPIDYKPVYYPLIQMADNHFVAQS</sequence>
<dbReference type="InterPro" id="IPR003593">
    <property type="entry name" value="AAA+_ATPase"/>
</dbReference>
<evidence type="ECO:0000256" key="16">
    <source>
        <dbReference type="ARBA" id="ARBA00047640"/>
    </source>
</evidence>
<comment type="catalytic activity">
    <reaction evidence="16">
        <text>glutathione(out) + ATP + H2O = glutathione(in) + ADP + phosphate + H(+)</text>
        <dbReference type="Rhea" id="RHEA:29791"/>
        <dbReference type="ChEBI" id="CHEBI:15377"/>
        <dbReference type="ChEBI" id="CHEBI:15378"/>
        <dbReference type="ChEBI" id="CHEBI:30616"/>
        <dbReference type="ChEBI" id="CHEBI:43474"/>
        <dbReference type="ChEBI" id="CHEBI:57925"/>
        <dbReference type="ChEBI" id="CHEBI:456216"/>
        <dbReference type="EC" id="7.4.2.10"/>
    </reaction>
</comment>
<dbReference type="GO" id="GO:0005524">
    <property type="term" value="F:ATP binding"/>
    <property type="evidence" value="ECO:0007669"/>
    <property type="project" value="UniProtKB-KW"/>
</dbReference>
<evidence type="ECO:0000256" key="7">
    <source>
        <dbReference type="ARBA" id="ARBA00022741"/>
    </source>
</evidence>
<keyword evidence="9 18" id="KW-0067">ATP-binding</keyword>
<evidence type="ECO:0000256" key="8">
    <source>
        <dbReference type="ARBA" id="ARBA00022801"/>
    </source>
</evidence>
<name>A0ABV6C8E7_9GAMM</name>
<dbReference type="PROSITE" id="PS00211">
    <property type="entry name" value="ABC_TRANSPORTER_1"/>
    <property type="match status" value="2"/>
</dbReference>
<dbReference type="NCBIfam" id="NF008453">
    <property type="entry name" value="PRK11308.1"/>
    <property type="match status" value="2"/>
</dbReference>
<dbReference type="InterPro" id="IPR013563">
    <property type="entry name" value="Oligopep_ABC_C"/>
</dbReference>
<dbReference type="InterPro" id="IPR050319">
    <property type="entry name" value="ABC_transp_ATP-bind"/>
</dbReference>
<dbReference type="Proteomes" id="UP001589758">
    <property type="component" value="Unassembled WGS sequence"/>
</dbReference>
<dbReference type="PANTHER" id="PTHR43776:SF15">
    <property type="entry name" value="GLUTATHIONE IMPORT ATP-BINDING PROTEIN GSIA"/>
    <property type="match status" value="1"/>
</dbReference>
<evidence type="ECO:0000256" key="3">
    <source>
        <dbReference type="ARBA" id="ARBA00022448"/>
    </source>
</evidence>
<accession>A0ABV6C8E7</accession>
<proteinExistence type="inferred from homology"/>
<evidence type="ECO:0000256" key="14">
    <source>
        <dbReference type="ARBA" id="ARBA00039050"/>
    </source>
</evidence>
<keyword evidence="19" id="KW-1185">Reference proteome</keyword>
<evidence type="ECO:0000256" key="12">
    <source>
        <dbReference type="ARBA" id="ARBA00037530"/>
    </source>
</evidence>
<keyword evidence="6" id="KW-0677">Repeat</keyword>
<evidence type="ECO:0000256" key="6">
    <source>
        <dbReference type="ARBA" id="ARBA00022737"/>
    </source>
</evidence>
<dbReference type="SMART" id="SM00382">
    <property type="entry name" value="AAA"/>
    <property type="match status" value="2"/>
</dbReference>
<dbReference type="EMBL" id="JBHLXE010000038">
    <property type="protein sequence ID" value="MFC0179243.1"/>
    <property type="molecule type" value="Genomic_DNA"/>
</dbReference>
<evidence type="ECO:0000256" key="9">
    <source>
        <dbReference type="ARBA" id="ARBA00022840"/>
    </source>
</evidence>
<feature type="domain" description="ABC transporter" evidence="17">
    <location>
        <begin position="23"/>
        <end position="274"/>
    </location>
</feature>
<dbReference type="PROSITE" id="PS50893">
    <property type="entry name" value="ABC_TRANSPORTER_2"/>
    <property type="match status" value="2"/>
</dbReference>
<keyword evidence="10" id="KW-1278">Translocase</keyword>
<dbReference type="EC" id="7.4.2.10" evidence="14"/>
<gene>
    <name evidence="18" type="ORF">ACFFIT_03870</name>
</gene>
<dbReference type="RefSeq" id="WP_385876340.1">
    <property type="nucleotide sequence ID" value="NZ_JBHLXE010000038.1"/>
</dbReference>
<evidence type="ECO:0000256" key="11">
    <source>
        <dbReference type="ARBA" id="ARBA00023136"/>
    </source>
</evidence>
<reference evidence="18 19" key="1">
    <citation type="submission" date="2024-09" db="EMBL/GenBank/DDBJ databases">
        <authorList>
            <person name="Sun Q."/>
            <person name="Mori K."/>
        </authorList>
    </citation>
    <scope>NUCLEOTIDE SEQUENCE [LARGE SCALE GENOMIC DNA]</scope>
    <source>
        <strain evidence="18 19">CCM 8545</strain>
    </source>
</reference>
<evidence type="ECO:0000256" key="1">
    <source>
        <dbReference type="ARBA" id="ARBA00004417"/>
    </source>
</evidence>
<dbReference type="PANTHER" id="PTHR43776">
    <property type="entry name" value="TRANSPORT ATP-BINDING PROTEIN"/>
    <property type="match status" value="1"/>
</dbReference>
<dbReference type="NCBIfam" id="NF007739">
    <property type="entry name" value="PRK10419.1"/>
    <property type="match status" value="2"/>
</dbReference>
<dbReference type="Gene3D" id="3.40.50.300">
    <property type="entry name" value="P-loop containing nucleotide triphosphate hydrolases"/>
    <property type="match status" value="2"/>
</dbReference>
<comment type="subcellular location">
    <subcellularLocation>
        <location evidence="1">Cell inner membrane</location>
        <topology evidence="1">Peripheral membrane protein</topology>
    </subcellularLocation>
</comment>
<feature type="domain" description="ABC transporter" evidence="17">
    <location>
        <begin position="348"/>
        <end position="599"/>
    </location>
</feature>
<keyword evidence="11" id="KW-0472">Membrane</keyword>
<protein>
    <recommendedName>
        <fullName evidence="15">Glutathione import ATP-binding protein GsiA</fullName>
        <ecNumber evidence="14">7.4.2.10</ecNumber>
    </recommendedName>
</protein>
<evidence type="ECO:0000256" key="2">
    <source>
        <dbReference type="ARBA" id="ARBA00011469"/>
    </source>
</evidence>
<comment type="similarity">
    <text evidence="13">Belongs to the ABC transporter superfamily. Glutathione importer (TC 3.A.1.5.11) family.</text>
</comment>
<comment type="function">
    <text evidence="12">Part of the ABC transporter complex GsiABCD involved in glutathione import. Responsible for energy coupling to the transport system.</text>
</comment>
<dbReference type="InterPro" id="IPR003439">
    <property type="entry name" value="ABC_transporter-like_ATP-bd"/>
</dbReference>
<evidence type="ECO:0000313" key="19">
    <source>
        <dbReference type="Proteomes" id="UP001589758"/>
    </source>
</evidence>
<keyword evidence="7" id="KW-0547">Nucleotide-binding</keyword>
<comment type="caution">
    <text evidence="18">The sequence shown here is derived from an EMBL/GenBank/DDBJ whole genome shotgun (WGS) entry which is preliminary data.</text>
</comment>
<evidence type="ECO:0000313" key="18">
    <source>
        <dbReference type="EMBL" id="MFC0179243.1"/>
    </source>
</evidence>
<dbReference type="Pfam" id="PF00005">
    <property type="entry name" value="ABC_tran"/>
    <property type="match status" value="2"/>
</dbReference>
<dbReference type="CDD" id="cd03257">
    <property type="entry name" value="ABC_NikE_OppD_transporters"/>
    <property type="match status" value="2"/>
</dbReference>
<comment type="subunit">
    <text evidence="2">The complex is composed of two ATP-binding proteins (GsiA), two transmembrane proteins (GsiC and GsiD) and a solute-binding protein (GsiB).</text>
</comment>
<keyword evidence="3" id="KW-0813">Transport</keyword>
<evidence type="ECO:0000256" key="13">
    <source>
        <dbReference type="ARBA" id="ARBA00038416"/>
    </source>
</evidence>
<organism evidence="18 19">
    <name type="scientific">Thorsellia kenyensis</name>
    <dbReference type="NCBI Taxonomy" id="1549888"/>
    <lineage>
        <taxon>Bacteria</taxon>
        <taxon>Pseudomonadati</taxon>
        <taxon>Pseudomonadota</taxon>
        <taxon>Gammaproteobacteria</taxon>
        <taxon>Enterobacterales</taxon>
        <taxon>Thorselliaceae</taxon>
        <taxon>Thorsellia</taxon>
    </lineage>
</organism>
<keyword evidence="8" id="KW-0378">Hydrolase</keyword>
<dbReference type="SUPFAM" id="SSF52540">
    <property type="entry name" value="P-loop containing nucleoside triphosphate hydrolases"/>
    <property type="match status" value="2"/>
</dbReference>
<evidence type="ECO:0000256" key="15">
    <source>
        <dbReference type="ARBA" id="ARBA00041187"/>
    </source>
</evidence>
<dbReference type="InterPro" id="IPR017871">
    <property type="entry name" value="ABC_transporter-like_CS"/>
</dbReference>
<keyword evidence="5" id="KW-0997">Cell inner membrane</keyword>
<keyword evidence="4" id="KW-1003">Cell membrane</keyword>
<dbReference type="InterPro" id="IPR027417">
    <property type="entry name" value="P-loop_NTPase"/>
</dbReference>